<feature type="region of interest" description="Disordered" evidence="1">
    <location>
        <begin position="93"/>
        <end position="116"/>
    </location>
</feature>
<evidence type="ECO:0000259" key="2">
    <source>
        <dbReference type="Pfam" id="PF03372"/>
    </source>
</evidence>
<dbReference type="AlphaFoldDB" id="Q2H5K7"/>
<dbReference type="Pfam" id="PF03372">
    <property type="entry name" value="Exo_endo_phos"/>
    <property type="match status" value="1"/>
</dbReference>
<dbReference type="eggNOG" id="ENOG502S130">
    <property type="taxonomic scope" value="Eukaryota"/>
</dbReference>
<sequence>MWAGQPPSAPSEGPPIEGPLRRGPGPRKGPKRPICKSETGAPPLEGKPGRAYGSPPTESSYRRAVLGCRGTQPKCDTGPLVGCSGRRARARLASSTYENHPPEGRPGATSAGSQRVSTTLHKGPQSKIIAGHQSKPSTKQGAIAARKLPSGDTVVTFNDSNTKSWHFQPTPSRIQQAFGEQAKEAGRTYAVLCFKCWKWGHIQRFCQKEALCGRCGTGAHGEGGRAGEALCPTQQGQVPCKCPCCGGRHPGWAKECPGRARAKKEAREAYQYRPRVFEPARTAAAEPITAPRSAFTYEKARPQEEEVLLWNTEGNKQALEALLEEAQYDLMAIQEPWINQQTKSTYCPRGSKYHLVHKASGRAAIFVSRKFDTGQWEYETSEEHCKVWFPGLGNSGLELWSIYNPLEDKTLLQTLLSRPAPAYSVVLAGDFNLHYPQWDRFGRYERKAEALLELALQWDLDLRTPAGTITRAPQGAQRGRTSTIDHFWASVGLQTTYYGLEYRGKSDHYPQILEADIGGPLPQQTQPGGWNWKMMDRRRVEAEAALLPEKIGLEDPGPQGLRAQVREQEGLKEAFNWLVEELQRIAEVATPRKKANRGHGSPWWSVEVQEAQGEARRAERECKAAPSEHNKERLNQGLRALAATINKEKTKTWRTTMQKATHKTDLLWSLERWARCRSFAPPDPPKLPALTGPPRRPGPLHPQGEGGGLSTPVLP</sequence>
<dbReference type="RefSeq" id="XP_001222153.1">
    <property type="nucleotide sequence ID" value="XM_001222152.1"/>
</dbReference>
<evidence type="ECO:0000313" key="3">
    <source>
        <dbReference type="EMBL" id="EAQ89439.1"/>
    </source>
</evidence>
<evidence type="ECO:0000313" key="4">
    <source>
        <dbReference type="Proteomes" id="UP000001056"/>
    </source>
</evidence>
<dbReference type="InterPro" id="IPR036691">
    <property type="entry name" value="Endo/exonu/phosph_ase_sf"/>
</dbReference>
<feature type="compositionally biased region" description="Pro residues" evidence="1">
    <location>
        <begin position="7"/>
        <end position="17"/>
    </location>
</feature>
<feature type="region of interest" description="Disordered" evidence="1">
    <location>
        <begin position="678"/>
        <end position="715"/>
    </location>
</feature>
<keyword evidence="4" id="KW-1185">Reference proteome</keyword>
<feature type="compositionally biased region" description="Basic residues" evidence="1">
    <location>
        <begin position="24"/>
        <end position="34"/>
    </location>
</feature>
<dbReference type="InParanoid" id="Q2H5K7"/>
<dbReference type="OrthoDB" id="5429923at2759"/>
<dbReference type="EMBL" id="CH408031">
    <property type="protein sequence ID" value="EAQ89439.1"/>
    <property type="molecule type" value="Genomic_DNA"/>
</dbReference>
<reference evidence="4" key="1">
    <citation type="journal article" date="2015" name="Genome Announc.">
        <title>Draft genome sequence of the cellulolytic fungus Chaetomium globosum.</title>
        <authorList>
            <person name="Cuomo C.A."/>
            <person name="Untereiner W.A."/>
            <person name="Ma L.-J."/>
            <person name="Grabherr M."/>
            <person name="Birren B.W."/>
        </authorList>
    </citation>
    <scope>NUCLEOTIDE SEQUENCE [LARGE SCALE GENOMIC DNA]</scope>
    <source>
        <strain evidence="4">ATCC 6205 / CBS 148.51 / DSM 1962 / NBRC 6347 / NRRL 1970</strain>
    </source>
</reference>
<dbReference type="VEuPathDB" id="FungiDB:CHGG_06058"/>
<feature type="domain" description="Endonuclease/exonuclease/phosphatase" evidence="2">
    <location>
        <begin position="309"/>
        <end position="508"/>
    </location>
</feature>
<dbReference type="InterPro" id="IPR005135">
    <property type="entry name" value="Endo/exonuclease/phosphatase"/>
</dbReference>
<dbReference type="Gene3D" id="3.60.10.10">
    <property type="entry name" value="Endonuclease/exonuclease/phosphatase"/>
    <property type="match status" value="1"/>
</dbReference>
<gene>
    <name evidence="3" type="ORF">CHGG_06058</name>
</gene>
<dbReference type="GO" id="GO:0003824">
    <property type="term" value="F:catalytic activity"/>
    <property type="evidence" value="ECO:0007669"/>
    <property type="project" value="InterPro"/>
</dbReference>
<proteinExistence type="predicted"/>
<dbReference type="GeneID" id="4391166"/>
<organism evidence="3 4">
    <name type="scientific">Chaetomium globosum (strain ATCC 6205 / CBS 148.51 / DSM 1962 / NBRC 6347 / NRRL 1970)</name>
    <name type="common">Soil fungus</name>
    <dbReference type="NCBI Taxonomy" id="306901"/>
    <lineage>
        <taxon>Eukaryota</taxon>
        <taxon>Fungi</taxon>
        <taxon>Dikarya</taxon>
        <taxon>Ascomycota</taxon>
        <taxon>Pezizomycotina</taxon>
        <taxon>Sordariomycetes</taxon>
        <taxon>Sordariomycetidae</taxon>
        <taxon>Sordariales</taxon>
        <taxon>Chaetomiaceae</taxon>
        <taxon>Chaetomium</taxon>
    </lineage>
</organism>
<accession>Q2H5K7</accession>
<evidence type="ECO:0000256" key="1">
    <source>
        <dbReference type="SAM" id="MobiDB-lite"/>
    </source>
</evidence>
<protein>
    <recommendedName>
        <fullName evidence="2">Endonuclease/exonuclease/phosphatase domain-containing protein</fullName>
    </recommendedName>
</protein>
<dbReference type="HOGENOM" id="CLU_386343_0_0_1"/>
<dbReference type="SUPFAM" id="SSF56219">
    <property type="entry name" value="DNase I-like"/>
    <property type="match status" value="1"/>
</dbReference>
<dbReference type="Proteomes" id="UP000001056">
    <property type="component" value="Unassembled WGS sequence"/>
</dbReference>
<name>Q2H5K7_CHAGB</name>
<feature type="region of interest" description="Disordered" evidence="1">
    <location>
        <begin position="1"/>
        <end position="60"/>
    </location>
</feature>